<protein>
    <recommendedName>
        <fullName evidence="3">WRC domain-containing protein</fullName>
    </recommendedName>
</protein>
<dbReference type="InterPro" id="IPR014977">
    <property type="entry name" value="WRC_dom"/>
</dbReference>
<dbReference type="EMBL" id="DF237431">
    <property type="protein sequence ID" value="GAQ89042.1"/>
    <property type="molecule type" value="Genomic_DNA"/>
</dbReference>
<feature type="region of interest" description="Disordered" evidence="2">
    <location>
        <begin position="387"/>
        <end position="420"/>
    </location>
</feature>
<feature type="region of interest" description="Disordered" evidence="2">
    <location>
        <begin position="798"/>
        <end position="817"/>
    </location>
</feature>
<proteinExistence type="predicted"/>
<dbReference type="InterPro" id="IPR043822">
    <property type="entry name" value="EsV_1_7_cys"/>
</dbReference>
<feature type="region of interest" description="Disordered" evidence="2">
    <location>
        <begin position="1087"/>
        <end position="1317"/>
    </location>
</feature>
<dbReference type="PROSITE" id="PS51667">
    <property type="entry name" value="WRC"/>
    <property type="match status" value="1"/>
</dbReference>
<feature type="compositionally biased region" description="Basic and acidic residues" evidence="2">
    <location>
        <begin position="398"/>
        <end position="420"/>
    </location>
</feature>
<organism evidence="4 5">
    <name type="scientific">Klebsormidium nitens</name>
    <name type="common">Green alga</name>
    <name type="synonym">Ulothrix nitens</name>
    <dbReference type="NCBI Taxonomy" id="105231"/>
    <lineage>
        <taxon>Eukaryota</taxon>
        <taxon>Viridiplantae</taxon>
        <taxon>Streptophyta</taxon>
        <taxon>Klebsormidiophyceae</taxon>
        <taxon>Klebsormidiales</taxon>
        <taxon>Klebsormidiaceae</taxon>
        <taxon>Klebsormidium</taxon>
    </lineage>
</organism>
<reference evidence="4 5" key="1">
    <citation type="journal article" date="2014" name="Nat. Commun.">
        <title>Klebsormidium flaccidum genome reveals primary factors for plant terrestrial adaptation.</title>
        <authorList>
            <person name="Hori K."/>
            <person name="Maruyama F."/>
            <person name="Fujisawa T."/>
            <person name="Togashi T."/>
            <person name="Yamamoto N."/>
            <person name="Seo M."/>
            <person name="Sato S."/>
            <person name="Yamada T."/>
            <person name="Mori H."/>
            <person name="Tajima N."/>
            <person name="Moriyama T."/>
            <person name="Ikeuchi M."/>
            <person name="Watanabe M."/>
            <person name="Wada H."/>
            <person name="Kobayashi K."/>
            <person name="Saito M."/>
            <person name="Masuda T."/>
            <person name="Sasaki-Sekimoto Y."/>
            <person name="Mashiguchi K."/>
            <person name="Awai K."/>
            <person name="Shimojima M."/>
            <person name="Masuda S."/>
            <person name="Iwai M."/>
            <person name="Nobusawa T."/>
            <person name="Narise T."/>
            <person name="Kondo S."/>
            <person name="Saito H."/>
            <person name="Sato R."/>
            <person name="Murakawa M."/>
            <person name="Ihara Y."/>
            <person name="Oshima-Yamada Y."/>
            <person name="Ohtaka K."/>
            <person name="Satoh M."/>
            <person name="Sonobe K."/>
            <person name="Ishii M."/>
            <person name="Ohtani R."/>
            <person name="Kanamori-Sato M."/>
            <person name="Honoki R."/>
            <person name="Miyazaki D."/>
            <person name="Mochizuki H."/>
            <person name="Umetsu J."/>
            <person name="Higashi K."/>
            <person name="Shibata D."/>
            <person name="Kamiya Y."/>
            <person name="Sato N."/>
            <person name="Nakamura Y."/>
            <person name="Tabata S."/>
            <person name="Ida S."/>
            <person name="Kurokawa K."/>
            <person name="Ohta H."/>
        </authorList>
    </citation>
    <scope>NUCLEOTIDE SEQUENCE [LARGE SCALE GENOMIC DNA]</scope>
    <source>
        <strain evidence="4 5">NIES-2285</strain>
    </source>
</reference>
<feature type="region of interest" description="Disordered" evidence="2">
    <location>
        <begin position="889"/>
        <end position="910"/>
    </location>
</feature>
<evidence type="ECO:0000313" key="5">
    <source>
        <dbReference type="Proteomes" id="UP000054558"/>
    </source>
</evidence>
<feature type="compositionally biased region" description="Low complexity" evidence="2">
    <location>
        <begin position="627"/>
        <end position="644"/>
    </location>
</feature>
<feature type="region of interest" description="Disordered" evidence="2">
    <location>
        <begin position="732"/>
        <end position="762"/>
    </location>
</feature>
<dbReference type="SMART" id="SM01425">
    <property type="entry name" value="EsV_1_7"/>
    <property type="match status" value="2"/>
</dbReference>
<feature type="compositionally biased region" description="Basic and acidic residues" evidence="2">
    <location>
        <begin position="460"/>
        <end position="471"/>
    </location>
</feature>
<accession>A0A1Y1IG55</accession>
<dbReference type="Pfam" id="PF19114">
    <property type="entry name" value="EsV_1_7_cys"/>
    <property type="match status" value="3"/>
</dbReference>
<feature type="region of interest" description="Disordered" evidence="2">
    <location>
        <begin position="443"/>
        <end position="497"/>
    </location>
</feature>
<feature type="domain" description="WRC" evidence="3">
    <location>
        <begin position="138"/>
        <end position="187"/>
    </location>
</feature>
<feature type="region of interest" description="Disordered" evidence="2">
    <location>
        <begin position="526"/>
        <end position="556"/>
    </location>
</feature>
<feature type="region of interest" description="Disordered" evidence="2">
    <location>
        <begin position="930"/>
        <end position="987"/>
    </location>
</feature>
<dbReference type="Proteomes" id="UP000054558">
    <property type="component" value="Unassembled WGS sequence"/>
</dbReference>
<evidence type="ECO:0000313" key="4">
    <source>
        <dbReference type="EMBL" id="GAQ89042.1"/>
    </source>
</evidence>
<sequence length="1348" mass="145565">MAPADEGALEMVLSKYNSPEKEAALSLSNARDPAKMPKTGPTAKIGALCTADNCSRLAVLRWPGEEKDSRCTHHGEKGMLSRTFLCARDDLQCFKHARYGWPGQSVTHCEVHKEEGMVANDRESKRFTKPTEQAEPVPPDEERCTFYSRDFGIGQQRRCKRPRKEGYKQCEHHVELRRRRAQKAKEGTVAAPTIEVPPVPDEQRCTYWAQHPLRGRVQCKRERMPEGILCEMHSKNADRRKMCWVEGCQRTGSNGIFGFSLRLACSWHTACGMIGKKDTYDRCFKLGCAARATMGPEGAVMPMLCKEHADPGMSVLHPEGNNMAAPKVLNQPKKEELEALKEWDLVEEWVAKYKASPITDAEQYRQDAYQLITRQRAEKMETFVRVKKPAPTPKPRRTKEEMEAAAEERKRLAAEKDGWKAELAEKRQQVQLAREQKEAEKKRVAAEKAAQRAQAAAEKAAAKERAAEERAANGTGPRQRKVGEPGVVPKKRAKQMMEGGPQHMIVDMDPSLVEQALPVAVLLQDGVEGDDGAPGTSGAGPQETGEPSSSRGDVLGGFVYGGPSAGPAVGAGIVVRPLALQLPVANGVAATAERPPELRPDGTTEPEIYLIENGQGPMPMDVTDAVAAPGGSAPSISSSLPAGSTGAPNPTPAAQRSPQLPPQAVVLGKVYQGVPVEDVYDWLMAAERRDNGSAGCIYSCTFPGCPATKLMINDEGAAANVIYEVAHLHAPGEKAPPGAPPLSIGSTPLSDQRPGPPARRSHLGAPIQVAVPAALYMQQQMQAARAQTSNAGRPMFRPILPKPAPKPKQPKKKGAGKQDMDVLFVEECARVFKPAGEAGLSRDEVKSFLSKWSKFPLDTEEGQVKLQQALECGLFEEVAGGRYKLREAQAGAPPAAKQVASQNPEEGPGRMQAAHSEHAAAMLKYMGGSAGTQTATPMEKSNGDVAAPQEPGPVSVAEGGVEAVSEPDTRPRESLPVGVPTKNSLPAPATTSIQIPEEPAVLALGAPNPQLGFPALSPPISELLLGEDERAARDSLPLSEEEEAMLRKLTVRKLQARRSMVPAWLRESVTAGAKRLAWLQARKDRMQGEKRAEAEQGGGQEERREELGEAPEVEQPTETMRALELVQSVEAGPPDQEGQASEVGPLVEVGQTTQAGEKPGERPGESNPAGTANLDIGDILDFPAVEDLPGDQNWLTSPTAGFLGFAPESPEQDREQAQAEESAQEGVRARIPQRKAPEGVPEAGAAPSETEKAAPESLEQAPESENSGKEGLTVHQETVRQEQKEMMGAPKKRKRPCKSFWSAGSHLRNQPQAPRMSFPLNNVINFMTYGGTKELLPRNACGKSTSRS</sequence>
<keyword evidence="5" id="KW-1185">Reference proteome</keyword>
<name>A0A1Y1IG55_KLENI</name>
<keyword evidence="1" id="KW-0539">Nucleus</keyword>
<feature type="compositionally biased region" description="Low complexity" evidence="2">
    <location>
        <begin position="1238"/>
        <end position="1247"/>
    </location>
</feature>
<feature type="compositionally biased region" description="Polar residues" evidence="2">
    <location>
        <begin position="646"/>
        <end position="658"/>
    </location>
</feature>
<gene>
    <name evidence="4" type="ORF">KFL_004820020</name>
</gene>
<evidence type="ECO:0000256" key="2">
    <source>
        <dbReference type="SAM" id="MobiDB-lite"/>
    </source>
</evidence>
<evidence type="ECO:0000256" key="1">
    <source>
        <dbReference type="ARBA" id="ARBA00023242"/>
    </source>
</evidence>
<evidence type="ECO:0000259" key="3">
    <source>
        <dbReference type="PROSITE" id="PS51667"/>
    </source>
</evidence>
<feature type="region of interest" description="Disordered" evidence="2">
    <location>
        <begin position="627"/>
        <end position="658"/>
    </location>
</feature>
<feature type="compositionally biased region" description="Basic and acidic residues" evidence="2">
    <location>
        <begin position="1087"/>
        <end position="1107"/>
    </location>
</feature>